<dbReference type="PANTHER" id="PTHR23086:SF25">
    <property type="entry name" value="PHOSPHATIDYLINOSITOL 4-PHOSPHATE 5-KINASE 8"/>
    <property type="match status" value="1"/>
</dbReference>
<keyword evidence="4" id="KW-0067">ATP-binding</keyword>
<dbReference type="InterPro" id="IPR023610">
    <property type="entry name" value="PInositol-4/5-P-5/4-kinase"/>
</dbReference>
<dbReference type="SUPFAM" id="SSF82185">
    <property type="entry name" value="Histone H3 K4-specific methyltransferase SET7/9 N-terminal domain"/>
    <property type="match status" value="2"/>
</dbReference>
<protein>
    <recommendedName>
        <fullName evidence="1">1-phosphatidylinositol-4-phosphate 5-kinase</fullName>
        <ecNumber evidence="1">2.7.1.68</ecNumber>
    </recommendedName>
</protein>
<evidence type="ECO:0000259" key="6">
    <source>
        <dbReference type="PROSITE" id="PS50878"/>
    </source>
</evidence>
<feature type="domain" description="Reverse transcriptase" evidence="6">
    <location>
        <begin position="1021"/>
        <end position="1298"/>
    </location>
</feature>
<comment type="caution">
    <text evidence="8">The sequence shown here is derived from an EMBL/GenBank/DDBJ whole genome shotgun (WGS) entry which is preliminary data.</text>
</comment>
<dbReference type="Gene3D" id="3.30.810.10">
    <property type="entry name" value="2-Layer Sandwich"/>
    <property type="match status" value="1"/>
</dbReference>
<keyword evidence="4" id="KW-0547">Nucleotide-binding</keyword>
<dbReference type="InterPro" id="IPR000477">
    <property type="entry name" value="RT_dom"/>
</dbReference>
<evidence type="ECO:0000256" key="2">
    <source>
        <dbReference type="ARBA" id="ARBA00022737"/>
    </source>
</evidence>
<keyword evidence="3 4" id="KW-0418">Kinase</keyword>
<dbReference type="PROSITE" id="PS50878">
    <property type="entry name" value="RT_POL"/>
    <property type="match status" value="1"/>
</dbReference>
<feature type="region of interest" description="Disordered" evidence="5">
    <location>
        <begin position="270"/>
        <end position="290"/>
    </location>
</feature>
<dbReference type="EMBL" id="VEPZ02001441">
    <property type="protein sequence ID" value="KAE8672904.1"/>
    <property type="molecule type" value="Genomic_DNA"/>
</dbReference>
<keyword evidence="4" id="KW-0808">Transferase</keyword>
<dbReference type="InterPro" id="IPR003409">
    <property type="entry name" value="MORN"/>
</dbReference>
<dbReference type="GO" id="GO:0005886">
    <property type="term" value="C:plasma membrane"/>
    <property type="evidence" value="ECO:0007669"/>
    <property type="project" value="TreeGrafter"/>
</dbReference>
<evidence type="ECO:0000313" key="9">
    <source>
        <dbReference type="Proteomes" id="UP000436088"/>
    </source>
</evidence>
<dbReference type="SUPFAM" id="SSF56672">
    <property type="entry name" value="DNA/RNA polymerases"/>
    <property type="match status" value="1"/>
</dbReference>
<dbReference type="GO" id="GO:0046854">
    <property type="term" value="P:phosphatidylinositol phosphate biosynthetic process"/>
    <property type="evidence" value="ECO:0007669"/>
    <property type="project" value="TreeGrafter"/>
</dbReference>
<dbReference type="Pfam" id="PF00078">
    <property type="entry name" value="RVT_1"/>
    <property type="match status" value="1"/>
</dbReference>
<reference evidence="8" key="1">
    <citation type="submission" date="2019-09" db="EMBL/GenBank/DDBJ databases">
        <title>Draft genome information of white flower Hibiscus syriacus.</title>
        <authorList>
            <person name="Kim Y.-M."/>
        </authorList>
    </citation>
    <scope>NUCLEOTIDE SEQUENCE [LARGE SCALE GENOMIC DNA]</scope>
    <source>
        <strain evidence="8">YM2019G1</strain>
    </source>
</reference>
<evidence type="ECO:0000313" key="8">
    <source>
        <dbReference type="EMBL" id="KAE8672904.1"/>
    </source>
</evidence>
<dbReference type="Pfam" id="PF13966">
    <property type="entry name" value="zf-RVT"/>
    <property type="match status" value="1"/>
</dbReference>
<organism evidence="8 9">
    <name type="scientific">Hibiscus syriacus</name>
    <name type="common">Rose of Sharon</name>
    <dbReference type="NCBI Taxonomy" id="106335"/>
    <lineage>
        <taxon>Eukaryota</taxon>
        <taxon>Viridiplantae</taxon>
        <taxon>Streptophyta</taxon>
        <taxon>Embryophyta</taxon>
        <taxon>Tracheophyta</taxon>
        <taxon>Spermatophyta</taxon>
        <taxon>Magnoliopsida</taxon>
        <taxon>eudicotyledons</taxon>
        <taxon>Gunneridae</taxon>
        <taxon>Pentapetalae</taxon>
        <taxon>rosids</taxon>
        <taxon>malvids</taxon>
        <taxon>Malvales</taxon>
        <taxon>Malvaceae</taxon>
        <taxon>Malvoideae</taxon>
        <taxon>Hibiscus</taxon>
    </lineage>
</organism>
<evidence type="ECO:0000256" key="5">
    <source>
        <dbReference type="SAM" id="MobiDB-lite"/>
    </source>
</evidence>
<dbReference type="InterPro" id="IPR027483">
    <property type="entry name" value="PInositol-4-P-4/5-kinase_C_sf"/>
</dbReference>
<gene>
    <name evidence="8" type="ORF">F3Y22_tig00111834pilonHSYRG00328</name>
</gene>
<evidence type="ECO:0000256" key="3">
    <source>
        <dbReference type="ARBA" id="ARBA00022777"/>
    </source>
</evidence>
<dbReference type="SMART" id="SM00698">
    <property type="entry name" value="MORN"/>
    <property type="match status" value="8"/>
</dbReference>
<dbReference type="Gene3D" id="2.20.110.10">
    <property type="entry name" value="Histone H3 K4-specific methyltransferase SET7/9 N-terminal domain"/>
    <property type="match status" value="4"/>
</dbReference>
<name>A0A6A2YG53_HIBSY</name>
<keyword evidence="2" id="KW-0677">Repeat</keyword>
<dbReference type="GO" id="GO:0016308">
    <property type="term" value="F:1-phosphatidylinositol-4-phosphate 5-kinase activity"/>
    <property type="evidence" value="ECO:0007669"/>
    <property type="project" value="UniProtKB-EC"/>
</dbReference>
<dbReference type="Proteomes" id="UP000436088">
    <property type="component" value="Unassembled WGS sequence"/>
</dbReference>
<dbReference type="SUPFAM" id="SSF56104">
    <property type="entry name" value="SAICAR synthase-like"/>
    <property type="match status" value="1"/>
</dbReference>
<dbReference type="Pfam" id="PF01504">
    <property type="entry name" value="PIP5K"/>
    <property type="match status" value="1"/>
</dbReference>
<dbReference type="InterPro" id="IPR043502">
    <property type="entry name" value="DNA/RNA_pol_sf"/>
</dbReference>
<proteinExistence type="predicted"/>
<accession>A0A6A2YG53</accession>
<dbReference type="SMART" id="SM00330">
    <property type="entry name" value="PIPKc"/>
    <property type="match status" value="1"/>
</dbReference>
<dbReference type="PANTHER" id="PTHR23086">
    <property type="entry name" value="PHOSPHATIDYLINOSITOL-4-PHOSPHATE 5-KINASE"/>
    <property type="match status" value="1"/>
</dbReference>
<dbReference type="EC" id="2.7.1.68" evidence="1"/>
<dbReference type="InterPro" id="IPR002498">
    <property type="entry name" value="PInositol-4-P-4/5-kinase_core"/>
</dbReference>
<dbReference type="CDD" id="cd17302">
    <property type="entry name" value="PIPKc_AtPIP5K_like"/>
    <property type="match status" value="1"/>
</dbReference>
<feature type="domain" description="PIPK" evidence="7">
    <location>
        <begin position="365"/>
        <end position="681"/>
    </location>
</feature>
<dbReference type="FunFam" id="2.20.110.10:FF:000002">
    <property type="entry name" value="Phosphatidylinositol 4-phosphate 5-kinase 8"/>
    <property type="match status" value="1"/>
</dbReference>
<dbReference type="Gene3D" id="3.30.800.10">
    <property type="entry name" value="Phosphatidylinositol Phosphate Kinase II Beta"/>
    <property type="match status" value="1"/>
</dbReference>
<dbReference type="InterPro" id="IPR027484">
    <property type="entry name" value="PInositol-4-P-5-kinase_N"/>
</dbReference>
<dbReference type="CDD" id="cd01650">
    <property type="entry name" value="RT_nLTR_like"/>
    <property type="match status" value="1"/>
</dbReference>
<sequence length="1567" mass="177477">MTCLKNQFDEDSEIDAEPPCPVSCSVQNVERLNMKDFSNGDFYVGDFKEVLPHGKGKYTWSDGTVYEGDWIGGKMTGKGALLWPSGEKYNGDISGGYLHGSGTLTSTDGSLYKGQWRMNIQHGYGRKKYSNSDVYEGEWKEGEPEGNGRYFWNNGNKYTGNWKRGKMHGRGVMEWGNGDQYNGCWLNGFKHGSGIYQYADGGYYFGTWTRGLKDGKGVFYPAGSISLGYDNGPKRGLSQCSSLNLEERAVKKPSVKRSFSEKISVSGALSSGRISHKNSESSSHSDSAKEFVRHNSSGTFSLGSDAGQSAVQENAAVVYEREYMQGVMIKERVRDYIELSRKAEKKTKRHAKETEKIPCVAIFKGKNSYHLMLNLQLGIRYTVGKITPVPKREVRIADFGDRARITMFFPRRGSHFTPPHKSIDFYWKDYCPMVFRNLREMFKLDAAEYMMSICGDDGLTEISSPGKSGSIFYLSHDDKFVIKTLKKSELKVLLKMLPKYYNHVKAYENTLITKFFGVHQITLPGRRKVRFVVMGNMFCTELRIHRRYDLKGSTHGRCTDKEKIHENTTLKDLDLSYEFHMDKSLQKFLFHQIAVDCNFLKSQQIIDYSLLLGLHFRAPEQLNGLLEPPNIEISPADQGLTTGGEVLFPSKGLLLVAHEPSSVNTEPGPHIRGRPLRAFSLGDREVDVLVPGTGRLQVQLGVNMPAQANQKLSGDKADSAEVELFEDVTEVVLNQAAAAASELLILESTEINIIEKAQPTVLKRGKGRPETAKSQFSGSSNRFDILNSAEETPKCLESLQRKHRAASLGVANLVKELKSKKKEHLDRAKGLNAGEFGFFGERVLTFQSFKLPINALPLEDPTLDLTHELELHDHPYFGPSYTWTNKPIEFFLARKLDRVMINSNWASIYQNSFVEFIAPGNRLESFDAMSKEIISFYSNLIGTADNMVKGIDPNLLKELLNYLLPSEVSTSLVKEITREEIQKAVFCQGDDKAPGPDGFTPYFFKNSWNIVGEDVVAAIKFFFLNATIHSAFNSIIIALVPKISNSSAVKDYRPISCCSVIYRTITKIIVRRLIDFLPEIITLNQTAFIRGRSIIDNTLLAQEMVKGYGRKYISPRCALKFDLHKAFDSIHWEFISQILKALQLPHEFIAWIEACFTGARFSISFNGTLSGYFKGARGLRQGDPLSPYLYVIAMNILSRMLNLSDERGMFGFHPKCRKIGLTHLSFADDLLIFCKDFAAGIPQRTIEDLKLIIGFHIGSLPIRYLGIPLVTRKLTEKDCQALIDNIKLKLHHWTGRNLSYAASTLKKVEQIWSRYFWKGADKSATGARVSWEIICFSKSEGGLGLKNIKTWNRACLISLIQKILAGDRSLWVACLKAYVFKEQDFWHFRPAANVSWSTTRILKLRAATLPIISVGSPHVKEIWDLIRLKGQNVSWHKLIWFPLHVPKFSLIAWMALLNRLPTRDRLLRMRIRTDSFCVNCSNSNETRDHLFSQCPLAVELWYSILKLNGMKTTYLSREEMVSKASSLWKGRKEIREYFKDSVERVIVYSKKLKTLLEFVLGEQISID</sequence>
<evidence type="ECO:0000259" key="7">
    <source>
        <dbReference type="PROSITE" id="PS51455"/>
    </source>
</evidence>
<keyword evidence="9" id="KW-1185">Reference proteome</keyword>
<dbReference type="PROSITE" id="PS51455">
    <property type="entry name" value="PIPK"/>
    <property type="match status" value="1"/>
</dbReference>
<evidence type="ECO:0000256" key="4">
    <source>
        <dbReference type="PROSITE-ProRule" id="PRU00781"/>
    </source>
</evidence>
<dbReference type="Pfam" id="PF02493">
    <property type="entry name" value="MORN"/>
    <property type="match status" value="8"/>
</dbReference>
<dbReference type="GO" id="GO:0005524">
    <property type="term" value="F:ATP binding"/>
    <property type="evidence" value="ECO:0007669"/>
    <property type="project" value="UniProtKB-UniRule"/>
</dbReference>
<evidence type="ECO:0000256" key="1">
    <source>
        <dbReference type="ARBA" id="ARBA00012172"/>
    </source>
</evidence>
<dbReference type="InterPro" id="IPR026960">
    <property type="entry name" value="RVT-Znf"/>
</dbReference>